<dbReference type="AlphaFoldDB" id="A0A8F9TT70"/>
<reference evidence="2" key="1">
    <citation type="submission" date="2021-08" db="EMBL/GenBank/DDBJ databases">
        <title>Genome of a novel bacterium of the phylum Verrucomicrobia, Oleiharenicola sp. KSB-15.</title>
        <authorList>
            <person name="Chung J.-H."/>
            <person name="Ahn J.-H."/>
            <person name="Yoon Y."/>
            <person name="Kim D.-Y."/>
            <person name="An S.-H."/>
            <person name="Park I."/>
            <person name="Yeon J."/>
        </authorList>
    </citation>
    <scope>NUCLEOTIDE SEQUENCE</scope>
    <source>
        <strain evidence="2">KSB-15</strain>
    </source>
</reference>
<feature type="chain" id="PRO_5034063766" evidence="1">
    <location>
        <begin position="18"/>
        <end position="120"/>
    </location>
</feature>
<proteinExistence type="predicted"/>
<evidence type="ECO:0000313" key="3">
    <source>
        <dbReference type="Proteomes" id="UP000825051"/>
    </source>
</evidence>
<keyword evidence="1" id="KW-0732">Signal</keyword>
<dbReference type="EMBL" id="CP080507">
    <property type="protein sequence ID" value="QYM77848.1"/>
    <property type="molecule type" value="Genomic_DNA"/>
</dbReference>
<dbReference type="KEGG" id="ole:K0B96_11010"/>
<keyword evidence="3" id="KW-1185">Reference proteome</keyword>
<feature type="signal peptide" evidence="1">
    <location>
        <begin position="1"/>
        <end position="17"/>
    </location>
</feature>
<gene>
    <name evidence="2" type="ORF">K0B96_11010</name>
</gene>
<protein>
    <submittedName>
        <fullName evidence="2">Uncharacterized protein</fullName>
    </submittedName>
</protein>
<organism evidence="2 3">
    <name type="scientific">Horticoccus luteus</name>
    <dbReference type="NCBI Taxonomy" id="2862869"/>
    <lineage>
        <taxon>Bacteria</taxon>
        <taxon>Pseudomonadati</taxon>
        <taxon>Verrucomicrobiota</taxon>
        <taxon>Opitutia</taxon>
        <taxon>Opitutales</taxon>
        <taxon>Opitutaceae</taxon>
        <taxon>Horticoccus</taxon>
    </lineage>
</organism>
<name>A0A8F9TT70_9BACT</name>
<sequence>MKSSILLFLTIVSVTFAQNSTPTASPAVLKTENGRYVFGQIGPARADQFLLDTQTGRLWQVVVDKEGRQKLQPVPIIQILGDEAYIPETDGEVAAFRKMMRQRTLDELQKTNAAGPANDK</sequence>
<dbReference type="RefSeq" id="WP_220160952.1">
    <property type="nucleotide sequence ID" value="NZ_CP080507.1"/>
</dbReference>
<evidence type="ECO:0000256" key="1">
    <source>
        <dbReference type="SAM" id="SignalP"/>
    </source>
</evidence>
<dbReference type="Proteomes" id="UP000825051">
    <property type="component" value="Chromosome"/>
</dbReference>
<evidence type="ECO:0000313" key="2">
    <source>
        <dbReference type="EMBL" id="QYM77848.1"/>
    </source>
</evidence>
<accession>A0A8F9TT70</accession>